<sequence length="186" mass="21191">MQNPEKIKNPWTTLSGEEKYDNKWITVTEYQVINPGGGEGIYGKVHFKNRAIGVIPLDKDLNTWLVGQFRYTLNEWHWEIPEGGGPLDQTPLEAAQRELLEETGLKARRWKQIIRLHTSNSVTDEEGFVFLAEDIEAGESNLEETEADLKVWKLPFKDALQMVLNGKITDSMSVMGMLMVARMKGL</sequence>
<keyword evidence="10" id="KW-1185">Reference proteome</keyword>
<evidence type="ECO:0000256" key="7">
    <source>
        <dbReference type="ARBA" id="ARBA00032272"/>
    </source>
</evidence>
<evidence type="ECO:0000256" key="6">
    <source>
        <dbReference type="ARBA" id="ARBA00032162"/>
    </source>
</evidence>
<evidence type="ECO:0000256" key="4">
    <source>
        <dbReference type="ARBA" id="ARBA00016377"/>
    </source>
</evidence>
<dbReference type="RefSeq" id="WP_254151869.1">
    <property type="nucleotide sequence ID" value="NZ_JAHESD010000003.1"/>
</dbReference>
<dbReference type="CDD" id="cd24161">
    <property type="entry name" value="NUDIX_ADPRase_Ndx2"/>
    <property type="match status" value="1"/>
</dbReference>
<dbReference type="InterPro" id="IPR015797">
    <property type="entry name" value="NUDIX_hydrolase-like_dom_sf"/>
</dbReference>
<evidence type="ECO:0000259" key="8">
    <source>
        <dbReference type="PROSITE" id="PS51462"/>
    </source>
</evidence>
<evidence type="ECO:0000256" key="5">
    <source>
        <dbReference type="ARBA" id="ARBA00022801"/>
    </source>
</evidence>
<evidence type="ECO:0000256" key="2">
    <source>
        <dbReference type="ARBA" id="ARBA00001946"/>
    </source>
</evidence>
<dbReference type="GO" id="GO:0016787">
    <property type="term" value="F:hydrolase activity"/>
    <property type="evidence" value="ECO:0007669"/>
    <property type="project" value="UniProtKB-KW"/>
</dbReference>
<dbReference type="PANTHER" id="PTHR11839:SF18">
    <property type="entry name" value="NUDIX HYDROLASE DOMAIN-CONTAINING PROTEIN"/>
    <property type="match status" value="1"/>
</dbReference>
<keyword evidence="5 9" id="KW-0378">Hydrolase</keyword>
<accession>A0ABS5VM08</accession>
<comment type="cofactor">
    <cofactor evidence="2">
        <name>Mg(2+)</name>
        <dbReference type="ChEBI" id="CHEBI:18420"/>
    </cofactor>
</comment>
<gene>
    <name evidence="9" type="ORF">KK060_02590</name>
</gene>
<dbReference type="PROSITE" id="PS51462">
    <property type="entry name" value="NUDIX"/>
    <property type="match status" value="1"/>
</dbReference>
<evidence type="ECO:0000313" key="9">
    <source>
        <dbReference type="EMBL" id="MBT1702146.1"/>
    </source>
</evidence>
<comment type="caution">
    <text evidence="9">The sequence shown here is derived from an EMBL/GenBank/DDBJ whole genome shotgun (WGS) entry which is preliminary data.</text>
</comment>
<comment type="catalytic activity">
    <reaction evidence="1">
        <text>GDP-alpha-D-mannose + H2O = alpha-D-mannose 1-phosphate + GMP + 2 H(+)</text>
        <dbReference type="Rhea" id="RHEA:27978"/>
        <dbReference type="ChEBI" id="CHEBI:15377"/>
        <dbReference type="ChEBI" id="CHEBI:15378"/>
        <dbReference type="ChEBI" id="CHEBI:57527"/>
        <dbReference type="ChEBI" id="CHEBI:58115"/>
        <dbReference type="ChEBI" id="CHEBI:58409"/>
    </reaction>
</comment>
<comment type="similarity">
    <text evidence="3">Belongs to the Nudix hydrolase family. NudK subfamily.</text>
</comment>
<evidence type="ECO:0000313" key="10">
    <source>
        <dbReference type="Proteomes" id="UP000772618"/>
    </source>
</evidence>
<feature type="domain" description="Nudix hydrolase" evidence="8">
    <location>
        <begin position="47"/>
        <end position="176"/>
    </location>
</feature>
<dbReference type="Pfam" id="PF00293">
    <property type="entry name" value="NUDIX"/>
    <property type="match status" value="1"/>
</dbReference>
<name>A0ABS5VM08_9BACT</name>
<organism evidence="9 10">
    <name type="scientific">Chryseosolibacter indicus</name>
    <dbReference type="NCBI Taxonomy" id="2782351"/>
    <lineage>
        <taxon>Bacteria</taxon>
        <taxon>Pseudomonadati</taxon>
        <taxon>Bacteroidota</taxon>
        <taxon>Cytophagia</taxon>
        <taxon>Cytophagales</taxon>
        <taxon>Chryseotaleaceae</taxon>
        <taxon>Chryseosolibacter</taxon>
    </lineage>
</organism>
<protein>
    <recommendedName>
        <fullName evidence="4">GDP-mannose pyrophosphatase</fullName>
    </recommendedName>
    <alternativeName>
        <fullName evidence="6">GDP-mannose hydrolase</fullName>
    </alternativeName>
    <alternativeName>
        <fullName evidence="7">GDPMK</fullName>
    </alternativeName>
</protein>
<evidence type="ECO:0000256" key="1">
    <source>
        <dbReference type="ARBA" id="ARBA00000847"/>
    </source>
</evidence>
<reference evidence="9 10" key="1">
    <citation type="submission" date="2021-05" db="EMBL/GenBank/DDBJ databases">
        <title>A Polyphasic approach of four new species of the genus Ohtaekwangia: Ohtaekwangia histidinii sp. nov., Ohtaekwangia cretensis sp. nov., Ohtaekwangia indiensis sp. nov., Ohtaekwangia reichenbachii sp. nov. from diverse environment.</title>
        <authorList>
            <person name="Octaviana S."/>
        </authorList>
    </citation>
    <scope>NUCLEOTIDE SEQUENCE [LARGE SCALE GENOMIC DNA]</scope>
    <source>
        <strain evidence="9 10">PWU20</strain>
    </source>
</reference>
<dbReference type="PANTHER" id="PTHR11839">
    <property type="entry name" value="UDP/ADP-SUGAR PYROPHOSPHATASE"/>
    <property type="match status" value="1"/>
</dbReference>
<proteinExistence type="inferred from homology"/>
<dbReference type="Proteomes" id="UP000772618">
    <property type="component" value="Unassembled WGS sequence"/>
</dbReference>
<dbReference type="SUPFAM" id="SSF55811">
    <property type="entry name" value="Nudix"/>
    <property type="match status" value="1"/>
</dbReference>
<dbReference type="EMBL" id="JAHESD010000003">
    <property type="protein sequence ID" value="MBT1702146.1"/>
    <property type="molecule type" value="Genomic_DNA"/>
</dbReference>
<dbReference type="Gene3D" id="3.90.79.10">
    <property type="entry name" value="Nucleoside Triphosphate Pyrophosphohydrolase"/>
    <property type="match status" value="1"/>
</dbReference>
<evidence type="ECO:0000256" key="3">
    <source>
        <dbReference type="ARBA" id="ARBA00007275"/>
    </source>
</evidence>
<dbReference type="InterPro" id="IPR000086">
    <property type="entry name" value="NUDIX_hydrolase_dom"/>
</dbReference>